<keyword evidence="5" id="KW-0804">Transcription</keyword>
<evidence type="ECO:0000256" key="5">
    <source>
        <dbReference type="ARBA" id="ARBA00023163"/>
    </source>
</evidence>
<dbReference type="GO" id="GO:0005634">
    <property type="term" value="C:nucleus"/>
    <property type="evidence" value="ECO:0000318"/>
    <property type="project" value="GO_Central"/>
</dbReference>
<feature type="region of interest" description="Disordered" evidence="7">
    <location>
        <begin position="137"/>
        <end position="158"/>
    </location>
</feature>
<dbReference type="InterPro" id="IPR044823">
    <property type="entry name" value="ASIL1/2-like"/>
</dbReference>
<dbReference type="InterPro" id="IPR044822">
    <property type="entry name" value="Myb_DNA-bind_4"/>
</dbReference>
<keyword evidence="3" id="KW-0175">Coiled coil</keyword>
<keyword evidence="6" id="KW-0539">Nucleus</keyword>
<keyword evidence="11" id="KW-1185">Reference proteome</keyword>
<evidence type="ECO:0000256" key="6">
    <source>
        <dbReference type="ARBA" id="ARBA00023242"/>
    </source>
</evidence>
<evidence type="ECO:0000256" key="4">
    <source>
        <dbReference type="ARBA" id="ARBA00023125"/>
    </source>
</evidence>
<evidence type="ECO:0000256" key="2">
    <source>
        <dbReference type="ARBA" id="ARBA00023015"/>
    </source>
</evidence>
<evidence type="ECO:0000313" key="10">
    <source>
        <dbReference type="EMBL" id="OTG14781.1"/>
    </source>
</evidence>
<evidence type="ECO:0000259" key="8">
    <source>
        <dbReference type="Pfam" id="PF13837"/>
    </source>
</evidence>
<evidence type="ECO:0000313" key="11">
    <source>
        <dbReference type="Proteomes" id="UP000215914"/>
    </source>
</evidence>
<dbReference type="GO" id="GO:0000976">
    <property type="term" value="F:transcription cis-regulatory region binding"/>
    <property type="evidence" value="ECO:0000318"/>
    <property type="project" value="GO_Central"/>
</dbReference>
<dbReference type="Gene3D" id="1.10.10.60">
    <property type="entry name" value="Homeodomain-like"/>
    <property type="match status" value="1"/>
</dbReference>
<dbReference type="PANTHER" id="PTHR31307:SF40">
    <property type="entry name" value="TRIHELIX TRANSCRIPTION FACTOR ENAP1-RELATED"/>
    <property type="match status" value="1"/>
</dbReference>
<evidence type="ECO:0000256" key="3">
    <source>
        <dbReference type="ARBA" id="ARBA00023054"/>
    </source>
</evidence>
<dbReference type="Pfam" id="PF13837">
    <property type="entry name" value="Myb_DNA-bind_4"/>
    <property type="match status" value="1"/>
</dbReference>
<dbReference type="InParanoid" id="A0A251TXS1"/>
<evidence type="ECO:0000313" key="9">
    <source>
        <dbReference type="EMBL" id="KAF5790391.1"/>
    </source>
</evidence>
<dbReference type="STRING" id="4232.A0A251TXS1"/>
<protein>
    <submittedName>
        <fullName evidence="10">Putative sequence-specific DNA binding transcription factor</fullName>
    </submittedName>
    <submittedName>
        <fullName evidence="9">Transcription factor Trihelix family</fullName>
    </submittedName>
</protein>
<dbReference type="Gramene" id="mRNA:HanXRQr2_Chr09g0382641">
    <property type="protein sequence ID" value="mRNA:HanXRQr2_Chr09g0382641"/>
    <property type="gene ID" value="HanXRQr2_Chr09g0382641"/>
</dbReference>
<dbReference type="EMBL" id="MNCJ02000324">
    <property type="protein sequence ID" value="KAF5790391.1"/>
    <property type="molecule type" value="Genomic_DNA"/>
</dbReference>
<dbReference type="Proteomes" id="UP000215914">
    <property type="component" value="Chromosome 9"/>
</dbReference>
<dbReference type="PANTHER" id="PTHR31307">
    <property type="entry name" value="TRIHELIX TRANSCRIPTION FACTOR ASIL2"/>
    <property type="match status" value="1"/>
</dbReference>
<reference evidence="9 11" key="1">
    <citation type="journal article" date="2017" name="Nature">
        <title>The sunflower genome provides insights into oil metabolism, flowering and Asterid evolution.</title>
        <authorList>
            <person name="Badouin H."/>
            <person name="Gouzy J."/>
            <person name="Grassa C.J."/>
            <person name="Murat F."/>
            <person name="Staton S.E."/>
            <person name="Cottret L."/>
            <person name="Lelandais-Briere C."/>
            <person name="Owens G.L."/>
            <person name="Carrere S."/>
            <person name="Mayjonade B."/>
            <person name="Legrand L."/>
            <person name="Gill N."/>
            <person name="Kane N.C."/>
            <person name="Bowers J.E."/>
            <person name="Hubner S."/>
            <person name="Bellec A."/>
            <person name="Berard A."/>
            <person name="Berges H."/>
            <person name="Blanchet N."/>
            <person name="Boniface M.C."/>
            <person name="Brunel D."/>
            <person name="Catrice O."/>
            <person name="Chaidir N."/>
            <person name="Claudel C."/>
            <person name="Donnadieu C."/>
            <person name="Faraut T."/>
            <person name="Fievet G."/>
            <person name="Helmstetter N."/>
            <person name="King M."/>
            <person name="Knapp S.J."/>
            <person name="Lai Z."/>
            <person name="Le Paslier M.C."/>
            <person name="Lippi Y."/>
            <person name="Lorenzon L."/>
            <person name="Mandel J.R."/>
            <person name="Marage G."/>
            <person name="Marchand G."/>
            <person name="Marquand E."/>
            <person name="Bret-Mestries E."/>
            <person name="Morien E."/>
            <person name="Nambeesan S."/>
            <person name="Nguyen T."/>
            <person name="Pegot-Espagnet P."/>
            <person name="Pouilly N."/>
            <person name="Raftis F."/>
            <person name="Sallet E."/>
            <person name="Schiex T."/>
            <person name="Thomas J."/>
            <person name="Vandecasteele C."/>
            <person name="Vares D."/>
            <person name="Vear F."/>
            <person name="Vautrin S."/>
            <person name="Crespi M."/>
            <person name="Mangin B."/>
            <person name="Burke J.M."/>
            <person name="Salse J."/>
            <person name="Munos S."/>
            <person name="Vincourt P."/>
            <person name="Rieseberg L.H."/>
            <person name="Langlade N.B."/>
        </authorList>
    </citation>
    <scope>NUCLEOTIDE SEQUENCE [LARGE SCALE GENOMIC DNA]</scope>
    <source>
        <strain evidence="11">cv. SF193</strain>
        <tissue evidence="9">Leaves</tissue>
    </source>
</reference>
<reference evidence="10" key="2">
    <citation type="submission" date="2017-02" db="EMBL/GenBank/DDBJ databases">
        <title>Sunflower complete genome.</title>
        <authorList>
            <person name="Langlade N."/>
            <person name="Munos S."/>
        </authorList>
    </citation>
    <scope>NUCLEOTIDE SEQUENCE [LARGE SCALE GENOMIC DNA]</scope>
    <source>
        <tissue evidence="10">Leaves</tissue>
    </source>
</reference>
<proteinExistence type="predicted"/>
<name>A0A251TXS1_HELAN</name>
<feature type="domain" description="Myb/SANT-like DNA-binding" evidence="8">
    <location>
        <begin position="18"/>
        <end position="101"/>
    </location>
</feature>
<evidence type="ECO:0000256" key="1">
    <source>
        <dbReference type="ARBA" id="ARBA00004123"/>
    </source>
</evidence>
<feature type="compositionally biased region" description="Basic residues" evidence="7">
    <location>
        <begin position="225"/>
        <end position="234"/>
    </location>
</feature>
<comment type="subcellular location">
    <subcellularLocation>
        <location evidence="1">Nucleus</location>
    </subcellularLocation>
</comment>
<dbReference type="FunFam" id="1.10.10.60:FF:000104">
    <property type="entry name" value="trihelix transcription factor ASIL2"/>
    <property type="match status" value="1"/>
</dbReference>
<gene>
    <name evidence="10" type="ORF">HannXRQ_Chr09g0253241</name>
    <name evidence="9" type="ORF">HanXRQr2_Chr09g0382641</name>
</gene>
<dbReference type="OMA" id="FYNRLDY"/>
<keyword evidence="4" id="KW-0238">DNA-binding</keyword>
<feature type="region of interest" description="Disordered" evidence="7">
    <location>
        <begin position="1"/>
        <end position="20"/>
    </location>
</feature>
<dbReference type="EMBL" id="CM007898">
    <property type="protein sequence ID" value="OTG14781.1"/>
    <property type="molecule type" value="Genomic_DNA"/>
</dbReference>
<feature type="compositionally biased region" description="Basic residues" evidence="7">
    <location>
        <begin position="1"/>
        <end position="13"/>
    </location>
</feature>
<feature type="region of interest" description="Disordered" evidence="7">
    <location>
        <begin position="222"/>
        <end position="249"/>
    </location>
</feature>
<dbReference type="OrthoDB" id="2019351at2759"/>
<sequence length="249" mass="28484">MTNNHHTSRHHGGGGREDCWTESETETLIESWGDRYLQLNRGNLRQKDWKDVADAVNANRDLSKVPRTDVQCKNRIDTLKKKYKLEKSKTTPSKWPFFTRLGDLIGTGGSVTRKKINTPKTAVVSVTVKSGSNPNPDVKGVVYSGGSDDESVGRMESLDDSDGMMAYKELARAIVRFGEVYERMENLKQEEMVKLEKQRMEFTRELEFQRLNMFMETQVELEKMKNKKKKKNKRSSATGSLSTGKKPQR</sequence>
<dbReference type="AlphaFoldDB" id="A0A251TXS1"/>
<keyword evidence="2" id="KW-0805">Transcription regulation</keyword>
<feature type="compositionally biased region" description="Polar residues" evidence="7">
    <location>
        <begin position="235"/>
        <end position="249"/>
    </location>
</feature>
<accession>A0A251TXS1</accession>
<organism evidence="10 11">
    <name type="scientific">Helianthus annuus</name>
    <name type="common">Common sunflower</name>
    <dbReference type="NCBI Taxonomy" id="4232"/>
    <lineage>
        <taxon>Eukaryota</taxon>
        <taxon>Viridiplantae</taxon>
        <taxon>Streptophyta</taxon>
        <taxon>Embryophyta</taxon>
        <taxon>Tracheophyta</taxon>
        <taxon>Spermatophyta</taxon>
        <taxon>Magnoliopsida</taxon>
        <taxon>eudicotyledons</taxon>
        <taxon>Gunneridae</taxon>
        <taxon>Pentapetalae</taxon>
        <taxon>asterids</taxon>
        <taxon>campanulids</taxon>
        <taxon>Asterales</taxon>
        <taxon>Asteraceae</taxon>
        <taxon>Asteroideae</taxon>
        <taxon>Heliantheae alliance</taxon>
        <taxon>Heliantheae</taxon>
        <taxon>Helianthus</taxon>
    </lineage>
</organism>
<reference evidence="9" key="3">
    <citation type="submission" date="2020-06" db="EMBL/GenBank/DDBJ databases">
        <title>Helianthus annuus Genome sequencing and assembly Release 2.</title>
        <authorList>
            <person name="Gouzy J."/>
            <person name="Langlade N."/>
            <person name="Munos S."/>
        </authorList>
    </citation>
    <scope>NUCLEOTIDE SEQUENCE</scope>
    <source>
        <tissue evidence="9">Leaves</tissue>
    </source>
</reference>
<evidence type="ECO:0000256" key="7">
    <source>
        <dbReference type="SAM" id="MobiDB-lite"/>
    </source>
</evidence>